<evidence type="ECO:0000313" key="3">
    <source>
        <dbReference type="EMBL" id="WOJ90229.1"/>
    </source>
</evidence>
<keyword evidence="4" id="KW-1185">Reference proteome</keyword>
<accession>A0ABZ0HV03</accession>
<dbReference type="Gene3D" id="3.40.50.1170">
    <property type="entry name" value="L-asparaginase, N-terminal domain"/>
    <property type="match status" value="1"/>
</dbReference>
<evidence type="ECO:0000313" key="4">
    <source>
        <dbReference type="Proteomes" id="UP001626536"/>
    </source>
</evidence>
<evidence type="ECO:0000256" key="1">
    <source>
        <dbReference type="PROSITE-ProRule" id="PRU10100"/>
    </source>
</evidence>
<gene>
    <name evidence="3" type="ORF">RZS28_02695</name>
</gene>
<keyword evidence="3" id="KW-0378">Hydrolase</keyword>
<reference evidence="3 4" key="1">
    <citation type="submission" date="2023-10" db="EMBL/GenBank/DDBJ databases">
        <title>Novel methanotroph of the genus Methylocapsa from a subarctic wetland.</title>
        <authorList>
            <person name="Belova S.E."/>
            <person name="Oshkin I.Y."/>
            <person name="Miroshnikov K."/>
            <person name="Dedysh S.N."/>
        </authorList>
    </citation>
    <scope>NUCLEOTIDE SEQUENCE [LARGE SCALE GENOMIC DNA]</scope>
    <source>
        <strain evidence="3 4">RX1</strain>
    </source>
</reference>
<dbReference type="InterPro" id="IPR037152">
    <property type="entry name" value="L-asparaginase_N_sf"/>
</dbReference>
<dbReference type="RefSeq" id="WP_407339675.1">
    <property type="nucleotide sequence ID" value="NZ_CP136862.1"/>
</dbReference>
<dbReference type="SUPFAM" id="SSF53774">
    <property type="entry name" value="Glutaminase/Asparaginase"/>
    <property type="match status" value="1"/>
</dbReference>
<dbReference type="Pfam" id="PF00710">
    <property type="entry name" value="Asparaginase"/>
    <property type="match status" value="1"/>
</dbReference>
<organism evidence="3 4">
    <name type="scientific">Methylocapsa polymorpha</name>
    <dbReference type="NCBI Taxonomy" id="3080828"/>
    <lineage>
        <taxon>Bacteria</taxon>
        <taxon>Pseudomonadati</taxon>
        <taxon>Pseudomonadota</taxon>
        <taxon>Alphaproteobacteria</taxon>
        <taxon>Hyphomicrobiales</taxon>
        <taxon>Beijerinckiaceae</taxon>
        <taxon>Methylocapsa</taxon>
    </lineage>
</organism>
<dbReference type="PROSITE" id="PS51732">
    <property type="entry name" value="ASN_GLN_ASE_3"/>
    <property type="match status" value="1"/>
</dbReference>
<dbReference type="EC" id="3.5.1.1" evidence="3"/>
<feature type="active site" evidence="1">
    <location>
        <position position="73"/>
    </location>
</feature>
<dbReference type="InterPro" id="IPR036152">
    <property type="entry name" value="Asp/glu_Ase-like_sf"/>
</dbReference>
<dbReference type="PROSITE" id="PS00917">
    <property type="entry name" value="ASN_GLN_ASE_2"/>
    <property type="match status" value="1"/>
</dbReference>
<dbReference type="PIRSF" id="PIRSF001220">
    <property type="entry name" value="L-ASNase_gatD"/>
    <property type="match status" value="1"/>
</dbReference>
<name>A0ABZ0HV03_9HYPH</name>
<dbReference type="GO" id="GO:0004067">
    <property type="term" value="F:asparaginase activity"/>
    <property type="evidence" value="ECO:0007669"/>
    <property type="project" value="UniProtKB-EC"/>
</dbReference>
<dbReference type="InterPro" id="IPR027475">
    <property type="entry name" value="Asparaginase/glutaminase_AS2"/>
</dbReference>
<dbReference type="Proteomes" id="UP001626536">
    <property type="component" value="Chromosome"/>
</dbReference>
<dbReference type="SMART" id="SM00870">
    <property type="entry name" value="Asparaginase"/>
    <property type="match status" value="1"/>
</dbReference>
<dbReference type="InterPro" id="IPR027474">
    <property type="entry name" value="L-asparaginase_N"/>
</dbReference>
<evidence type="ECO:0000259" key="2">
    <source>
        <dbReference type="Pfam" id="PF00710"/>
    </source>
</evidence>
<dbReference type="PIRSF" id="PIRSF500176">
    <property type="entry name" value="L_ASNase"/>
    <property type="match status" value="1"/>
</dbReference>
<sequence length="269" mass="27731">MTAESAQGAATLKLGAASLAAAVPQLVELAEIEARDVLAKPSASFTLADIVAIAKAAANAATACEGVVITHGTDTLEETAFALSLLAQVEAPIVLTAAMRRADQPGADGPGNLLAACRVAISPAARGKGVLVVVDDEIHAAPLIRKVHSFRPHAFSSLPFGPIGYVAEDRVRFALAPASRPPRLAYGAGAPVVPILEAGPGLEPQTVEALAAGAIDGLVLSLPGRGMSQPKPRPLWRGWRNAFRLFSRAGRGLARRCARPTLIQAARST</sequence>
<dbReference type="EMBL" id="CP136862">
    <property type="protein sequence ID" value="WOJ90229.1"/>
    <property type="molecule type" value="Genomic_DNA"/>
</dbReference>
<proteinExistence type="predicted"/>
<dbReference type="PANTHER" id="PTHR11707:SF28">
    <property type="entry name" value="60 KDA LYSOPHOSPHOLIPASE"/>
    <property type="match status" value="1"/>
</dbReference>
<dbReference type="InterPro" id="IPR006034">
    <property type="entry name" value="Asparaginase/glutaminase-like"/>
</dbReference>
<protein>
    <submittedName>
        <fullName evidence="3">Asparaginase domain-containing protein</fullName>
        <ecNumber evidence="3">3.5.1.1</ecNumber>
    </submittedName>
</protein>
<dbReference type="PANTHER" id="PTHR11707">
    <property type="entry name" value="L-ASPARAGINASE"/>
    <property type="match status" value="1"/>
</dbReference>
<feature type="domain" description="L-asparaginase N-terminal" evidence="2">
    <location>
        <begin position="2"/>
        <end position="175"/>
    </location>
</feature>